<keyword evidence="3" id="KW-0805">Transcription regulation</keyword>
<dbReference type="STRING" id="7244.B4M6L8"/>
<keyword evidence="7" id="KW-1185">Reference proteome</keyword>
<dbReference type="FunCoup" id="B4M6L8">
    <property type="interactions" value="1958"/>
</dbReference>
<dbReference type="GO" id="GO:0016592">
    <property type="term" value="C:mediator complex"/>
    <property type="evidence" value="ECO:0007669"/>
    <property type="project" value="InterPro"/>
</dbReference>
<sequence>MMQHCQLQCIDQSIDCGVARMQMDKLNQTLTAVKNLRSNVRQCFEHLADGTDGEGIDESRNKFVHDFQDRFGAINSQLREVEQLINGLQVPPTAYHLGNTTFLAQETSQDRQALYPQLVNSYKWIDKVHDHSILAFNNLNQNTLRRSYNYCSQKRQRLPFSSFNNDPDHIDKLLSEINHPPHTSYKVFRPFGSNAVAIVTISNVLKAAIVFKGVLIEWVTIKGYDETLEHDDLWAESRYEVFRKVQEHAHSAMLHFFSPTLPDLAVKSYVTWLNSHIKLFLEPCKRCSKYIANGLPPTWRDLRTLEPFHEDCRNS</sequence>
<dbReference type="InterPro" id="IPR021627">
    <property type="entry name" value="Mediator_Med27"/>
</dbReference>
<keyword evidence="5" id="KW-0539">Nucleus</keyword>
<accession>B4M6L8</accession>
<evidence type="ECO:0000256" key="4">
    <source>
        <dbReference type="ARBA" id="ARBA00023163"/>
    </source>
</evidence>
<protein>
    <recommendedName>
        <fullName evidence="8">Mediator of RNA polymerase II transcription subunit 27</fullName>
    </recommendedName>
</protein>
<comment type="similarity">
    <text evidence="2">Belongs to the Mediator complex subunit 27 family.</text>
</comment>
<dbReference type="Pfam" id="PF11571">
    <property type="entry name" value="Med27"/>
    <property type="match status" value="1"/>
</dbReference>
<evidence type="ECO:0000313" key="6">
    <source>
        <dbReference type="EMBL" id="EDW59294.2"/>
    </source>
</evidence>
<dbReference type="HOGENOM" id="CLU_056015_0_0_1"/>
<keyword evidence="4" id="KW-0804">Transcription</keyword>
<evidence type="ECO:0000256" key="1">
    <source>
        <dbReference type="ARBA" id="ARBA00004123"/>
    </source>
</evidence>
<reference evidence="6 7" key="1">
    <citation type="journal article" date="2007" name="Nature">
        <title>Evolution of genes and genomes on the Drosophila phylogeny.</title>
        <authorList>
            <consortium name="Drosophila 12 Genomes Consortium"/>
            <person name="Clark A.G."/>
            <person name="Eisen M.B."/>
            <person name="Smith D.R."/>
            <person name="Bergman C.M."/>
            <person name="Oliver B."/>
            <person name="Markow T.A."/>
            <person name="Kaufman T.C."/>
            <person name="Kellis M."/>
            <person name="Gelbart W."/>
            <person name="Iyer V.N."/>
            <person name="Pollard D.A."/>
            <person name="Sackton T.B."/>
            <person name="Larracuente A.M."/>
            <person name="Singh N.D."/>
            <person name="Abad J.P."/>
            <person name="Abt D.N."/>
            <person name="Adryan B."/>
            <person name="Aguade M."/>
            <person name="Akashi H."/>
            <person name="Anderson W.W."/>
            <person name="Aquadro C.F."/>
            <person name="Ardell D.H."/>
            <person name="Arguello R."/>
            <person name="Artieri C.G."/>
            <person name="Barbash D.A."/>
            <person name="Barker D."/>
            <person name="Barsanti P."/>
            <person name="Batterham P."/>
            <person name="Batzoglou S."/>
            <person name="Begun D."/>
            <person name="Bhutkar A."/>
            <person name="Blanco E."/>
            <person name="Bosak S.A."/>
            <person name="Bradley R.K."/>
            <person name="Brand A.D."/>
            <person name="Brent M.R."/>
            <person name="Brooks A.N."/>
            <person name="Brown R.H."/>
            <person name="Butlin R.K."/>
            <person name="Caggese C."/>
            <person name="Calvi B.R."/>
            <person name="Bernardo de Carvalho A."/>
            <person name="Caspi A."/>
            <person name="Castrezana S."/>
            <person name="Celniker S.E."/>
            <person name="Chang J.L."/>
            <person name="Chapple C."/>
            <person name="Chatterji S."/>
            <person name="Chinwalla A."/>
            <person name="Civetta A."/>
            <person name="Clifton S.W."/>
            <person name="Comeron J.M."/>
            <person name="Costello J.C."/>
            <person name="Coyne J.A."/>
            <person name="Daub J."/>
            <person name="David R.G."/>
            <person name="Delcher A.L."/>
            <person name="Delehaunty K."/>
            <person name="Do C.B."/>
            <person name="Ebling H."/>
            <person name="Edwards K."/>
            <person name="Eickbush T."/>
            <person name="Evans J.D."/>
            <person name="Filipski A."/>
            <person name="Findeiss S."/>
            <person name="Freyhult E."/>
            <person name="Fulton L."/>
            <person name="Fulton R."/>
            <person name="Garcia A.C."/>
            <person name="Gardiner A."/>
            <person name="Garfield D.A."/>
            <person name="Garvin B.E."/>
            <person name="Gibson G."/>
            <person name="Gilbert D."/>
            <person name="Gnerre S."/>
            <person name="Godfrey J."/>
            <person name="Good R."/>
            <person name="Gotea V."/>
            <person name="Gravely B."/>
            <person name="Greenberg A.J."/>
            <person name="Griffiths-Jones S."/>
            <person name="Gross S."/>
            <person name="Guigo R."/>
            <person name="Gustafson E.A."/>
            <person name="Haerty W."/>
            <person name="Hahn M.W."/>
            <person name="Halligan D.L."/>
            <person name="Halpern A.L."/>
            <person name="Halter G.M."/>
            <person name="Han M.V."/>
            <person name="Heger A."/>
            <person name="Hillier L."/>
            <person name="Hinrichs A.S."/>
            <person name="Holmes I."/>
            <person name="Hoskins R.A."/>
            <person name="Hubisz M.J."/>
            <person name="Hultmark D."/>
            <person name="Huntley M.A."/>
            <person name="Jaffe D.B."/>
            <person name="Jagadeeshan S."/>
            <person name="Jeck W.R."/>
            <person name="Johnson J."/>
            <person name="Jones C.D."/>
            <person name="Jordan W.C."/>
            <person name="Karpen G.H."/>
            <person name="Kataoka E."/>
            <person name="Keightley P.D."/>
            <person name="Kheradpour P."/>
            <person name="Kirkness E.F."/>
            <person name="Koerich L.B."/>
            <person name="Kristiansen K."/>
            <person name="Kudrna D."/>
            <person name="Kulathinal R.J."/>
            <person name="Kumar S."/>
            <person name="Kwok R."/>
            <person name="Lander E."/>
            <person name="Langley C.H."/>
            <person name="Lapoint R."/>
            <person name="Lazzaro B.P."/>
            <person name="Lee S.J."/>
            <person name="Levesque L."/>
            <person name="Li R."/>
            <person name="Lin C.F."/>
            <person name="Lin M.F."/>
            <person name="Lindblad-Toh K."/>
            <person name="Llopart A."/>
            <person name="Long M."/>
            <person name="Low L."/>
            <person name="Lozovsky E."/>
            <person name="Lu J."/>
            <person name="Luo M."/>
            <person name="Machado C.A."/>
            <person name="Makalowski W."/>
            <person name="Marzo M."/>
            <person name="Matsuda M."/>
            <person name="Matzkin L."/>
            <person name="McAllister B."/>
            <person name="McBride C.S."/>
            <person name="McKernan B."/>
            <person name="McKernan K."/>
            <person name="Mendez-Lago M."/>
            <person name="Minx P."/>
            <person name="Mollenhauer M.U."/>
            <person name="Montooth K."/>
            <person name="Mount S.M."/>
            <person name="Mu X."/>
            <person name="Myers E."/>
            <person name="Negre B."/>
            <person name="Newfeld S."/>
            <person name="Nielsen R."/>
            <person name="Noor M.A."/>
            <person name="O'Grady P."/>
            <person name="Pachter L."/>
            <person name="Papaceit M."/>
            <person name="Parisi M.J."/>
            <person name="Parisi M."/>
            <person name="Parts L."/>
            <person name="Pedersen J.S."/>
            <person name="Pesole G."/>
            <person name="Phillippy A.M."/>
            <person name="Ponting C.P."/>
            <person name="Pop M."/>
            <person name="Porcelli D."/>
            <person name="Powell J.R."/>
            <person name="Prohaska S."/>
            <person name="Pruitt K."/>
            <person name="Puig M."/>
            <person name="Quesneville H."/>
            <person name="Ram K.R."/>
            <person name="Rand D."/>
            <person name="Rasmussen M.D."/>
            <person name="Reed L.K."/>
            <person name="Reenan R."/>
            <person name="Reily A."/>
            <person name="Remington K.A."/>
            <person name="Rieger T.T."/>
            <person name="Ritchie M.G."/>
            <person name="Robin C."/>
            <person name="Rogers Y.H."/>
            <person name="Rohde C."/>
            <person name="Rozas J."/>
            <person name="Rubenfield M.J."/>
            <person name="Ruiz A."/>
            <person name="Russo S."/>
            <person name="Salzberg S.L."/>
            <person name="Sanchez-Gracia A."/>
            <person name="Saranga D.J."/>
            <person name="Sato H."/>
            <person name="Schaeffer S.W."/>
            <person name="Schatz M.C."/>
            <person name="Schlenke T."/>
            <person name="Schwartz R."/>
            <person name="Segarra C."/>
            <person name="Singh R.S."/>
            <person name="Sirot L."/>
            <person name="Sirota M."/>
            <person name="Sisneros N.B."/>
            <person name="Smith C.D."/>
            <person name="Smith T.F."/>
            <person name="Spieth J."/>
            <person name="Stage D.E."/>
            <person name="Stark A."/>
            <person name="Stephan W."/>
            <person name="Strausberg R.L."/>
            <person name="Strempel S."/>
            <person name="Sturgill D."/>
            <person name="Sutton G."/>
            <person name="Sutton G.G."/>
            <person name="Tao W."/>
            <person name="Teichmann S."/>
            <person name="Tobari Y.N."/>
            <person name="Tomimura Y."/>
            <person name="Tsolas J.M."/>
            <person name="Valente V.L."/>
            <person name="Venter E."/>
            <person name="Venter J.C."/>
            <person name="Vicario S."/>
            <person name="Vieira F.G."/>
            <person name="Vilella A.J."/>
            <person name="Villasante A."/>
            <person name="Walenz B."/>
            <person name="Wang J."/>
            <person name="Wasserman M."/>
            <person name="Watts T."/>
            <person name="Wilson D."/>
            <person name="Wilson R.K."/>
            <person name="Wing R.A."/>
            <person name="Wolfner M.F."/>
            <person name="Wong A."/>
            <person name="Wong G.K."/>
            <person name="Wu C.I."/>
            <person name="Wu G."/>
            <person name="Yamamoto D."/>
            <person name="Yang H.P."/>
            <person name="Yang S.P."/>
            <person name="Yorke J.A."/>
            <person name="Yoshida K."/>
            <person name="Zdobnov E."/>
            <person name="Zhang P."/>
            <person name="Zhang Y."/>
            <person name="Zimin A.V."/>
            <person name="Baldwin J."/>
            <person name="Abdouelleil A."/>
            <person name="Abdulkadir J."/>
            <person name="Abebe A."/>
            <person name="Abera B."/>
            <person name="Abreu J."/>
            <person name="Acer S.C."/>
            <person name="Aftuck L."/>
            <person name="Alexander A."/>
            <person name="An P."/>
            <person name="Anderson E."/>
            <person name="Anderson S."/>
            <person name="Arachi H."/>
            <person name="Azer M."/>
            <person name="Bachantsang P."/>
            <person name="Barry A."/>
            <person name="Bayul T."/>
            <person name="Berlin A."/>
            <person name="Bessette D."/>
            <person name="Bloom T."/>
            <person name="Blye J."/>
            <person name="Boguslavskiy L."/>
            <person name="Bonnet C."/>
            <person name="Boukhgalter B."/>
            <person name="Bourzgui I."/>
            <person name="Brown A."/>
            <person name="Cahill P."/>
            <person name="Channer S."/>
            <person name="Cheshatsang Y."/>
            <person name="Chuda L."/>
            <person name="Citroen M."/>
            <person name="Collymore A."/>
            <person name="Cooke P."/>
            <person name="Costello M."/>
            <person name="D'Aco K."/>
            <person name="Daza R."/>
            <person name="De Haan G."/>
            <person name="DeGray S."/>
            <person name="DeMaso C."/>
            <person name="Dhargay N."/>
            <person name="Dooley K."/>
            <person name="Dooley E."/>
            <person name="Doricent M."/>
            <person name="Dorje P."/>
            <person name="Dorjee K."/>
            <person name="Dupes A."/>
            <person name="Elong R."/>
            <person name="Falk J."/>
            <person name="Farina A."/>
            <person name="Faro S."/>
            <person name="Ferguson D."/>
            <person name="Fisher S."/>
            <person name="Foley C.D."/>
            <person name="Franke A."/>
            <person name="Friedrich D."/>
            <person name="Gadbois L."/>
            <person name="Gearin G."/>
            <person name="Gearin C.R."/>
            <person name="Giannoukos G."/>
            <person name="Goode T."/>
            <person name="Graham J."/>
            <person name="Grandbois E."/>
            <person name="Grewal S."/>
            <person name="Gyaltsen K."/>
            <person name="Hafez N."/>
            <person name="Hagos B."/>
            <person name="Hall J."/>
            <person name="Henson C."/>
            <person name="Hollinger A."/>
            <person name="Honan T."/>
            <person name="Huard M.D."/>
            <person name="Hughes L."/>
            <person name="Hurhula B."/>
            <person name="Husby M.E."/>
            <person name="Kamat A."/>
            <person name="Kanga B."/>
            <person name="Kashin S."/>
            <person name="Khazanovich D."/>
            <person name="Kisner P."/>
            <person name="Lance K."/>
            <person name="Lara M."/>
            <person name="Lee W."/>
            <person name="Lennon N."/>
            <person name="Letendre F."/>
            <person name="LeVine R."/>
            <person name="Lipovsky A."/>
            <person name="Liu X."/>
            <person name="Liu J."/>
            <person name="Liu S."/>
            <person name="Lokyitsang T."/>
            <person name="Lokyitsang Y."/>
            <person name="Lubonja R."/>
            <person name="Lui A."/>
            <person name="MacDonald P."/>
            <person name="Magnisalis V."/>
            <person name="Maru K."/>
            <person name="Matthews C."/>
            <person name="McCusker W."/>
            <person name="McDonough S."/>
            <person name="Mehta T."/>
            <person name="Meldrim J."/>
            <person name="Meneus L."/>
            <person name="Mihai O."/>
            <person name="Mihalev A."/>
            <person name="Mihova T."/>
            <person name="Mittelman R."/>
            <person name="Mlenga V."/>
            <person name="Montmayeur A."/>
            <person name="Mulrain L."/>
            <person name="Navidi A."/>
            <person name="Naylor J."/>
            <person name="Negash T."/>
            <person name="Nguyen T."/>
            <person name="Nguyen N."/>
            <person name="Nicol R."/>
            <person name="Norbu C."/>
            <person name="Norbu N."/>
            <person name="Novod N."/>
            <person name="O'Neill B."/>
            <person name="Osman S."/>
            <person name="Markiewicz E."/>
            <person name="Oyono O.L."/>
            <person name="Patti C."/>
            <person name="Phunkhang P."/>
            <person name="Pierre F."/>
            <person name="Priest M."/>
            <person name="Raghuraman S."/>
            <person name="Rege F."/>
            <person name="Reyes R."/>
            <person name="Rise C."/>
            <person name="Rogov P."/>
            <person name="Ross K."/>
            <person name="Ryan E."/>
            <person name="Settipalli S."/>
            <person name="Shea T."/>
            <person name="Sherpa N."/>
            <person name="Shi L."/>
            <person name="Shih D."/>
            <person name="Sparrow T."/>
            <person name="Spaulding J."/>
            <person name="Stalker J."/>
            <person name="Stange-Thomann N."/>
            <person name="Stavropoulos S."/>
            <person name="Stone C."/>
            <person name="Strader C."/>
            <person name="Tesfaye S."/>
            <person name="Thomson T."/>
            <person name="Thoulutsang Y."/>
            <person name="Thoulutsang D."/>
            <person name="Topham K."/>
            <person name="Topping I."/>
            <person name="Tsamla T."/>
            <person name="Vassiliev H."/>
            <person name="Vo A."/>
            <person name="Wangchuk T."/>
            <person name="Wangdi T."/>
            <person name="Weiand M."/>
            <person name="Wilkinson J."/>
            <person name="Wilson A."/>
            <person name="Yadav S."/>
            <person name="Young G."/>
            <person name="Yu Q."/>
            <person name="Zembek L."/>
            <person name="Zhong D."/>
            <person name="Zimmer A."/>
            <person name="Zwirko Z."/>
            <person name="Jaffe D.B."/>
            <person name="Alvarez P."/>
            <person name="Brockman W."/>
            <person name="Butler J."/>
            <person name="Chin C."/>
            <person name="Gnerre S."/>
            <person name="Grabherr M."/>
            <person name="Kleber M."/>
            <person name="Mauceli E."/>
            <person name="MacCallum I."/>
        </authorList>
    </citation>
    <scope>NUCLEOTIDE SEQUENCE [LARGE SCALE GENOMIC DNA]</scope>
    <source>
        <strain evidence="7">Tucson 15010-1051.87</strain>
    </source>
</reference>
<dbReference type="PANTHER" id="PTHR13130">
    <property type="entry name" value="34 KDA TRANSCRIPTIONAL CO-ACTIVATOR-RELATED"/>
    <property type="match status" value="1"/>
</dbReference>
<evidence type="ECO:0000256" key="5">
    <source>
        <dbReference type="ARBA" id="ARBA00023242"/>
    </source>
</evidence>
<proteinExistence type="inferred from homology"/>
<dbReference type="eggNOG" id="ENOG502QS6H">
    <property type="taxonomic scope" value="Eukaryota"/>
</dbReference>
<dbReference type="GO" id="GO:0006357">
    <property type="term" value="P:regulation of transcription by RNA polymerase II"/>
    <property type="evidence" value="ECO:0007669"/>
    <property type="project" value="TreeGrafter"/>
</dbReference>
<evidence type="ECO:0000313" key="7">
    <source>
        <dbReference type="Proteomes" id="UP000008792"/>
    </source>
</evidence>
<dbReference type="PANTHER" id="PTHR13130:SF4">
    <property type="entry name" value="MEDIATOR OF RNA POLYMERASE II TRANSCRIPTION SUBUNIT 27"/>
    <property type="match status" value="1"/>
</dbReference>
<evidence type="ECO:0000256" key="3">
    <source>
        <dbReference type="ARBA" id="ARBA00023015"/>
    </source>
</evidence>
<gene>
    <name evidence="6" type="primary">Dvir\GJ10362</name>
    <name evidence="6" type="ORF">Dvir_GJ10362</name>
</gene>
<dbReference type="Proteomes" id="UP000008792">
    <property type="component" value="Unassembled WGS sequence"/>
</dbReference>
<name>B4M6L8_DROVI</name>
<dbReference type="OrthoDB" id="1868004at2759"/>
<dbReference type="InParanoid" id="B4M6L8"/>
<dbReference type="AlphaFoldDB" id="B4M6L8"/>
<comment type="subcellular location">
    <subcellularLocation>
        <location evidence="1">Nucleus</location>
    </subcellularLocation>
</comment>
<dbReference type="EMBL" id="CH940652">
    <property type="protein sequence ID" value="EDW59294.2"/>
    <property type="molecule type" value="Genomic_DNA"/>
</dbReference>
<evidence type="ECO:0008006" key="8">
    <source>
        <dbReference type="Google" id="ProtNLM"/>
    </source>
</evidence>
<organism evidence="6 7">
    <name type="scientific">Drosophila virilis</name>
    <name type="common">Fruit fly</name>
    <dbReference type="NCBI Taxonomy" id="7244"/>
    <lineage>
        <taxon>Eukaryota</taxon>
        <taxon>Metazoa</taxon>
        <taxon>Ecdysozoa</taxon>
        <taxon>Arthropoda</taxon>
        <taxon>Hexapoda</taxon>
        <taxon>Insecta</taxon>
        <taxon>Pterygota</taxon>
        <taxon>Neoptera</taxon>
        <taxon>Endopterygota</taxon>
        <taxon>Diptera</taxon>
        <taxon>Brachycera</taxon>
        <taxon>Muscomorpha</taxon>
        <taxon>Ephydroidea</taxon>
        <taxon>Drosophilidae</taxon>
        <taxon>Drosophila</taxon>
    </lineage>
</organism>
<evidence type="ECO:0000256" key="2">
    <source>
        <dbReference type="ARBA" id="ARBA00008048"/>
    </source>
</evidence>
<dbReference type="GO" id="GO:0003713">
    <property type="term" value="F:transcription coactivator activity"/>
    <property type="evidence" value="ECO:0007669"/>
    <property type="project" value="TreeGrafter"/>
</dbReference>